<evidence type="ECO:0000256" key="5">
    <source>
        <dbReference type="ARBA" id="ARBA00022857"/>
    </source>
</evidence>
<dbReference type="GO" id="GO:0006730">
    <property type="term" value="P:one-carbon metabolic process"/>
    <property type="evidence" value="ECO:0007669"/>
    <property type="project" value="UniProtKB-KW"/>
</dbReference>
<comment type="catalytic activity">
    <reaction evidence="8">
        <text>(6S)-5,6,7,8-tetrahydrofolate + NADP(+) = 7,8-dihydrofolate + NADPH + H(+)</text>
        <dbReference type="Rhea" id="RHEA:15009"/>
        <dbReference type="ChEBI" id="CHEBI:15378"/>
        <dbReference type="ChEBI" id="CHEBI:57451"/>
        <dbReference type="ChEBI" id="CHEBI:57453"/>
        <dbReference type="ChEBI" id="CHEBI:57783"/>
        <dbReference type="ChEBI" id="CHEBI:58349"/>
        <dbReference type="EC" id="1.5.1.3"/>
    </reaction>
</comment>
<keyword evidence="4 8" id="KW-0554">One-carbon metabolism</keyword>
<dbReference type="GO" id="GO:0046654">
    <property type="term" value="P:tetrahydrofolate biosynthetic process"/>
    <property type="evidence" value="ECO:0007669"/>
    <property type="project" value="UniProtKB-UniPathway"/>
</dbReference>
<comment type="function">
    <text evidence="7 8">Key enzyme in folate metabolism. Catalyzes an essential reaction for de novo glycine and purine synthesis, and for DNA precursor synthesis.</text>
</comment>
<keyword evidence="12" id="KW-1185">Reference proteome</keyword>
<dbReference type="InterPro" id="IPR012259">
    <property type="entry name" value="DHFR"/>
</dbReference>
<dbReference type="GO" id="GO:0070401">
    <property type="term" value="F:NADP+ binding"/>
    <property type="evidence" value="ECO:0007669"/>
    <property type="project" value="UniProtKB-ARBA"/>
</dbReference>
<dbReference type="GO" id="GO:0004146">
    <property type="term" value="F:dihydrofolate reductase activity"/>
    <property type="evidence" value="ECO:0007669"/>
    <property type="project" value="UniProtKB-EC"/>
</dbReference>
<organism evidence="11 12">
    <name type="scientific">Paenibacillus piri</name>
    <dbReference type="NCBI Taxonomy" id="2547395"/>
    <lineage>
        <taxon>Bacteria</taxon>
        <taxon>Bacillati</taxon>
        <taxon>Bacillota</taxon>
        <taxon>Bacilli</taxon>
        <taxon>Bacillales</taxon>
        <taxon>Paenibacillaceae</taxon>
        <taxon>Paenibacillus</taxon>
    </lineage>
</organism>
<proteinExistence type="inferred from homology"/>
<dbReference type="GO" id="GO:0005829">
    <property type="term" value="C:cytosol"/>
    <property type="evidence" value="ECO:0007669"/>
    <property type="project" value="TreeGrafter"/>
</dbReference>
<protein>
    <recommendedName>
        <fullName evidence="3 8">Dihydrofolate reductase</fullName>
        <ecNumber evidence="3 8">1.5.1.3</ecNumber>
    </recommendedName>
</protein>
<evidence type="ECO:0000256" key="4">
    <source>
        <dbReference type="ARBA" id="ARBA00022563"/>
    </source>
</evidence>
<comment type="similarity">
    <text evidence="2 8 9">Belongs to the dihydrofolate reductase family.</text>
</comment>
<dbReference type="CDD" id="cd00209">
    <property type="entry name" value="DHFR"/>
    <property type="match status" value="1"/>
</dbReference>
<dbReference type="FunFam" id="3.40.430.10:FF:000001">
    <property type="entry name" value="Dihydrofolate reductase"/>
    <property type="match status" value="1"/>
</dbReference>
<evidence type="ECO:0000256" key="2">
    <source>
        <dbReference type="ARBA" id="ARBA00009539"/>
    </source>
</evidence>
<dbReference type="PIRSF" id="PIRSF000194">
    <property type="entry name" value="DHFR"/>
    <property type="match status" value="1"/>
</dbReference>
<dbReference type="InterPro" id="IPR017925">
    <property type="entry name" value="DHFR_CS"/>
</dbReference>
<dbReference type="PROSITE" id="PS51330">
    <property type="entry name" value="DHFR_2"/>
    <property type="match status" value="1"/>
</dbReference>
<sequence>MTISMIFAMDERRGIGIDNKIPWRLPEDMAFFRKTTNGHTVLMGRKTYESIGKPLPKRHNVILTRDSGFKADGCEVVHSVDEALKRYAGVPDEELFIMGGAEVYSLFMPHADKLYITEIAHSFEADTFMPEIDAAQWKAVSRTTGVKDEKNRYDYEFVTYERVR</sequence>
<keyword evidence="5 8" id="KW-0521">NADP</keyword>
<feature type="domain" description="DHFR" evidence="10">
    <location>
        <begin position="2"/>
        <end position="162"/>
    </location>
</feature>
<dbReference type="InterPro" id="IPR001796">
    <property type="entry name" value="DHFR_dom"/>
</dbReference>
<dbReference type="AlphaFoldDB" id="A0A4R5KFL0"/>
<dbReference type="InterPro" id="IPR024072">
    <property type="entry name" value="DHFR-like_dom_sf"/>
</dbReference>
<evidence type="ECO:0000256" key="1">
    <source>
        <dbReference type="ARBA" id="ARBA00004903"/>
    </source>
</evidence>
<dbReference type="GO" id="GO:0046452">
    <property type="term" value="P:dihydrofolate metabolic process"/>
    <property type="evidence" value="ECO:0007669"/>
    <property type="project" value="TreeGrafter"/>
</dbReference>
<evidence type="ECO:0000256" key="8">
    <source>
        <dbReference type="PIRNR" id="PIRNR000194"/>
    </source>
</evidence>
<comment type="pathway">
    <text evidence="1 8">Cofactor biosynthesis; tetrahydrofolate biosynthesis; 5,6,7,8-tetrahydrofolate from 7,8-dihydrofolate: step 1/1.</text>
</comment>
<gene>
    <name evidence="11" type="ORF">E1757_24515</name>
</gene>
<dbReference type="OrthoDB" id="9804315at2"/>
<evidence type="ECO:0000256" key="6">
    <source>
        <dbReference type="ARBA" id="ARBA00023002"/>
    </source>
</evidence>
<name>A0A4R5KFL0_9BACL</name>
<dbReference type="Gene3D" id="3.40.430.10">
    <property type="entry name" value="Dihydrofolate Reductase, subunit A"/>
    <property type="match status" value="1"/>
</dbReference>
<evidence type="ECO:0000256" key="3">
    <source>
        <dbReference type="ARBA" id="ARBA00012856"/>
    </source>
</evidence>
<reference evidence="11 12" key="1">
    <citation type="submission" date="2019-03" db="EMBL/GenBank/DDBJ databases">
        <title>This is whole genome sequence of Paenibacillus sp MS74 strain.</title>
        <authorList>
            <person name="Trinh H.N."/>
        </authorList>
    </citation>
    <scope>NUCLEOTIDE SEQUENCE [LARGE SCALE GENOMIC DNA]</scope>
    <source>
        <strain evidence="11 12">MS74</strain>
    </source>
</reference>
<evidence type="ECO:0000259" key="10">
    <source>
        <dbReference type="PROSITE" id="PS51330"/>
    </source>
</evidence>
<evidence type="ECO:0000256" key="7">
    <source>
        <dbReference type="ARBA" id="ARBA00025067"/>
    </source>
</evidence>
<dbReference type="Pfam" id="PF00186">
    <property type="entry name" value="DHFR_1"/>
    <property type="match status" value="1"/>
</dbReference>
<accession>A0A4R5KFL0</accession>
<dbReference type="PRINTS" id="PR00070">
    <property type="entry name" value="DHFR"/>
</dbReference>
<keyword evidence="6 8" id="KW-0560">Oxidoreductase</keyword>
<dbReference type="EMBL" id="SMRT01000014">
    <property type="protein sequence ID" value="TDF94066.1"/>
    <property type="molecule type" value="Genomic_DNA"/>
</dbReference>
<dbReference type="Proteomes" id="UP000295636">
    <property type="component" value="Unassembled WGS sequence"/>
</dbReference>
<comment type="caution">
    <text evidence="11">The sequence shown here is derived from an EMBL/GenBank/DDBJ whole genome shotgun (WGS) entry which is preliminary data.</text>
</comment>
<dbReference type="RefSeq" id="WP_133233142.1">
    <property type="nucleotide sequence ID" value="NZ_SMRT01000014.1"/>
</dbReference>
<dbReference type="SUPFAM" id="SSF53597">
    <property type="entry name" value="Dihydrofolate reductase-like"/>
    <property type="match status" value="1"/>
</dbReference>
<evidence type="ECO:0000256" key="9">
    <source>
        <dbReference type="RuleBase" id="RU004474"/>
    </source>
</evidence>
<evidence type="ECO:0000313" key="11">
    <source>
        <dbReference type="EMBL" id="TDF94066.1"/>
    </source>
</evidence>
<dbReference type="PANTHER" id="PTHR48069:SF3">
    <property type="entry name" value="DIHYDROFOLATE REDUCTASE"/>
    <property type="match status" value="1"/>
</dbReference>
<dbReference type="EC" id="1.5.1.3" evidence="3 8"/>
<evidence type="ECO:0000313" key="12">
    <source>
        <dbReference type="Proteomes" id="UP000295636"/>
    </source>
</evidence>
<dbReference type="GO" id="GO:0046655">
    <property type="term" value="P:folic acid metabolic process"/>
    <property type="evidence" value="ECO:0007669"/>
    <property type="project" value="TreeGrafter"/>
</dbReference>
<dbReference type="PROSITE" id="PS00075">
    <property type="entry name" value="DHFR_1"/>
    <property type="match status" value="1"/>
</dbReference>
<dbReference type="PANTHER" id="PTHR48069">
    <property type="entry name" value="DIHYDROFOLATE REDUCTASE"/>
    <property type="match status" value="1"/>
</dbReference>
<dbReference type="UniPathway" id="UPA00077">
    <property type="reaction ID" value="UER00158"/>
</dbReference>